<dbReference type="InterPro" id="IPR011006">
    <property type="entry name" value="CheY-like_superfamily"/>
</dbReference>
<keyword evidence="6" id="KW-1185">Reference proteome</keyword>
<sequence>MTTILIVDDHDDIRDMMTRQLQKRGYTVVTASNGLEAVLQTAQTAPSLILMDINMPELDGIEATMQIRAADAEMRIPVIALTAYALPGDEARATAAGCDAFHPKPVEMDKLITQITTLIGEEPGS</sequence>
<dbReference type="InterPro" id="IPR001789">
    <property type="entry name" value="Sig_transdc_resp-reg_receiver"/>
</dbReference>
<dbReference type="EMBL" id="SJPU01000002">
    <property type="protein sequence ID" value="TWU15569.1"/>
    <property type="molecule type" value="Genomic_DNA"/>
</dbReference>
<dbReference type="Proteomes" id="UP000319908">
    <property type="component" value="Unassembled WGS sequence"/>
</dbReference>
<evidence type="ECO:0000313" key="5">
    <source>
        <dbReference type="EMBL" id="TWU15569.1"/>
    </source>
</evidence>
<feature type="modified residue" description="4-aspartylphosphate" evidence="3">
    <location>
        <position position="52"/>
    </location>
</feature>
<feature type="domain" description="Response regulatory" evidence="4">
    <location>
        <begin position="3"/>
        <end position="119"/>
    </location>
</feature>
<evidence type="ECO:0000259" key="4">
    <source>
        <dbReference type="PROSITE" id="PS50110"/>
    </source>
</evidence>
<dbReference type="PANTHER" id="PTHR45339">
    <property type="entry name" value="HYBRID SIGNAL TRANSDUCTION HISTIDINE KINASE J"/>
    <property type="match status" value="1"/>
</dbReference>
<evidence type="ECO:0000256" key="2">
    <source>
        <dbReference type="ARBA" id="ARBA00023012"/>
    </source>
</evidence>
<dbReference type="GO" id="GO:0000160">
    <property type="term" value="P:phosphorelay signal transduction system"/>
    <property type="evidence" value="ECO:0007669"/>
    <property type="project" value="UniProtKB-KW"/>
</dbReference>
<dbReference type="OrthoDB" id="9813953at2"/>
<keyword evidence="1 3" id="KW-0597">Phosphoprotein</keyword>
<evidence type="ECO:0000256" key="1">
    <source>
        <dbReference type="ARBA" id="ARBA00022553"/>
    </source>
</evidence>
<dbReference type="Gene3D" id="3.40.50.2300">
    <property type="match status" value="1"/>
</dbReference>
<dbReference type="PROSITE" id="PS50110">
    <property type="entry name" value="RESPONSE_REGULATORY"/>
    <property type="match status" value="1"/>
</dbReference>
<evidence type="ECO:0000256" key="3">
    <source>
        <dbReference type="PROSITE-ProRule" id="PRU00169"/>
    </source>
</evidence>
<proteinExistence type="predicted"/>
<dbReference type="SMART" id="SM00448">
    <property type="entry name" value="REC"/>
    <property type="match status" value="1"/>
</dbReference>
<accession>A0A5C6BY57</accession>
<dbReference type="SUPFAM" id="SSF52172">
    <property type="entry name" value="CheY-like"/>
    <property type="match status" value="1"/>
</dbReference>
<gene>
    <name evidence="5" type="primary">divK_2</name>
    <name evidence="5" type="ORF">Poly21_27660</name>
</gene>
<dbReference type="PANTHER" id="PTHR45339:SF1">
    <property type="entry name" value="HYBRID SIGNAL TRANSDUCTION HISTIDINE KINASE J"/>
    <property type="match status" value="1"/>
</dbReference>
<protein>
    <submittedName>
        <fullName evidence="5">Polar-differentiation response regulator DivK</fullName>
    </submittedName>
</protein>
<keyword evidence="2" id="KW-0902">Two-component regulatory system</keyword>
<reference evidence="5 6" key="1">
    <citation type="journal article" date="2020" name="Antonie Van Leeuwenhoek">
        <title>Rhodopirellula heiligendammensis sp. nov., Rhodopirellula pilleata sp. nov., and Rhodopirellula solitaria sp. nov. isolated from natural or artificial marine surfaces in Northern Germany and California, USA, and emended description of the genus Rhodopirellula.</title>
        <authorList>
            <person name="Kallscheuer N."/>
            <person name="Wiegand S."/>
            <person name="Jogler M."/>
            <person name="Boedeker C."/>
            <person name="Peeters S.H."/>
            <person name="Rast P."/>
            <person name="Heuer A."/>
            <person name="Jetten M.S.M."/>
            <person name="Rohde M."/>
            <person name="Jogler C."/>
        </authorList>
    </citation>
    <scope>NUCLEOTIDE SEQUENCE [LARGE SCALE GENOMIC DNA]</scope>
    <source>
        <strain evidence="5 6">Poly21</strain>
    </source>
</reference>
<dbReference type="AlphaFoldDB" id="A0A5C6BY57"/>
<evidence type="ECO:0000313" key="6">
    <source>
        <dbReference type="Proteomes" id="UP000319908"/>
    </source>
</evidence>
<dbReference type="CDD" id="cd17546">
    <property type="entry name" value="REC_hyHK_CKI1_RcsC-like"/>
    <property type="match status" value="1"/>
</dbReference>
<dbReference type="RefSeq" id="WP_146407415.1">
    <property type="nucleotide sequence ID" value="NZ_SJPU01000002.1"/>
</dbReference>
<organism evidence="5 6">
    <name type="scientific">Allorhodopirellula heiligendammensis</name>
    <dbReference type="NCBI Taxonomy" id="2714739"/>
    <lineage>
        <taxon>Bacteria</taxon>
        <taxon>Pseudomonadati</taxon>
        <taxon>Planctomycetota</taxon>
        <taxon>Planctomycetia</taxon>
        <taxon>Pirellulales</taxon>
        <taxon>Pirellulaceae</taxon>
        <taxon>Allorhodopirellula</taxon>
    </lineage>
</organism>
<comment type="caution">
    <text evidence="5">The sequence shown here is derived from an EMBL/GenBank/DDBJ whole genome shotgun (WGS) entry which is preliminary data.</text>
</comment>
<dbReference type="Pfam" id="PF00072">
    <property type="entry name" value="Response_reg"/>
    <property type="match status" value="1"/>
</dbReference>
<name>A0A5C6BY57_9BACT</name>